<feature type="domain" description="Ferritin-like diiron" evidence="4">
    <location>
        <begin position="11"/>
        <end position="159"/>
    </location>
</feature>
<dbReference type="InterPro" id="IPR001519">
    <property type="entry name" value="Ferritin"/>
</dbReference>
<dbReference type="GO" id="GO:0008198">
    <property type="term" value="F:ferrous iron binding"/>
    <property type="evidence" value="ECO:0007669"/>
    <property type="project" value="TreeGrafter"/>
</dbReference>
<evidence type="ECO:0000259" key="4">
    <source>
        <dbReference type="PROSITE" id="PS50905"/>
    </source>
</evidence>
<dbReference type="GO" id="GO:0008199">
    <property type="term" value="F:ferric iron binding"/>
    <property type="evidence" value="ECO:0007669"/>
    <property type="project" value="InterPro"/>
</dbReference>
<evidence type="ECO:0000256" key="2">
    <source>
        <dbReference type="ARBA" id="ARBA00022723"/>
    </source>
</evidence>
<sequence length="174" mass="20306">MNNLSRINDSTLWNDEVEKLVNQHINIEMKNFVVYQALANLVDNEKFGLVGLSNKLRKEADEELKHARDFIDYQNRRGGKVDEITYENEDISHLLTSENLVLDVYKLILDLEKRTNLSLSNLHNTHEPALQDKIESYLHEQHDTQKEINDVIRLLEMGGPVFLAIHENELRKLC</sequence>
<evidence type="ECO:0000256" key="1">
    <source>
        <dbReference type="ARBA" id="ARBA00022434"/>
    </source>
</evidence>
<organism evidence="5">
    <name type="scientific">viral metagenome</name>
    <dbReference type="NCBI Taxonomy" id="1070528"/>
    <lineage>
        <taxon>unclassified sequences</taxon>
        <taxon>metagenomes</taxon>
        <taxon>organismal metagenomes</taxon>
    </lineage>
</organism>
<dbReference type="PANTHER" id="PTHR11431:SF75">
    <property type="entry name" value="FERRITIN"/>
    <property type="match status" value="1"/>
</dbReference>
<dbReference type="SUPFAM" id="SSF47240">
    <property type="entry name" value="Ferritin-like"/>
    <property type="match status" value="1"/>
</dbReference>
<evidence type="ECO:0000256" key="3">
    <source>
        <dbReference type="ARBA" id="ARBA00023004"/>
    </source>
</evidence>
<reference evidence="5" key="1">
    <citation type="journal article" date="2020" name="Nature">
        <title>Giant virus diversity and host interactions through global metagenomics.</title>
        <authorList>
            <person name="Schulz F."/>
            <person name="Roux S."/>
            <person name="Paez-Espino D."/>
            <person name="Jungbluth S."/>
            <person name="Walsh D.A."/>
            <person name="Denef V.J."/>
            <person name="McMahon K.D."/>
            <person name="Konstantinidis K.T."/>
            <person name="Eloe-Fadrosh E.A."/>
            <person name="Kyrpides N.C."/>
            <person name="Woyke T."/>
        </authorList>
    </citation>
    <scope>NUCLEOTIDE SEQUENCE</scope>
    <source>
        <strain evidence="5">GVMAG-M-3300025676-16</strain>
    </source>
</reference>
<dbReference type="PROSITE" id="PS50905">
    <property type="entry name" value="FERRITIN_LIKE"/>
    <property type="match status" value="1"/>
</dbReference>
<dbReference type="AlphaFoldDB" id="A0A6C0IZV9"/>
<dbReference type="GO" id="GO:0006879">
    <property type="term" value="P:intracellular iron ion homeostasis"/>
    <property type="evidence" value="ECO:0007669"/>
    <property type="project" value="UniProtKB-KW"/>
</dbReference>
<dbReference type="EMBL" id="MN740294">
    <property type="protein sequence ID" value="QHT98622.1"/>
    <property type="molecule type" value="Genomic_DNA"/>
</dbReference>
<dbReference type="Gene3D" id="1.20.1260.10">
    <property type="match status" value="1"/>
</dbReference>
<proteinExistence type="predicted"/>
<dbReference type="GO" id="GO:0005737">
    <property type="term" value="C:cytoplasm"/>
    <property type="evidence" value="ECO:0007669"/>
    <property type="project" value="TreeGrafter"/>
</dbReference>
<dbReference type="PANTHER" id="PTHR11431">
    <property type="entry name" value="FERRITIN"/>
    <property type="match status" value="1"/>
</dbReference>
<dbReference type="InterPro" id="IPR008331">
    <property type="entry name" value="Ferritin_DPS_dom"/>
</dbReference>
<dbReference type="InterPro" id="IPR009040">
    <property type="entry name" value="Ferritin-like_diiron"/>
</dbReference>
<dbReference type="Pfam" id="PF00210">
    <property type="entry name" value="Ferritin"/>
    <property type="match status" value="1"/>
</dbReference>
<keyword evidence="3" id="KW-0408">Iron</keyword>
<dbReference type="InterPro" id="IPR012347">
    <property type="entry name" value="Ferritin-like"/>
</dbReference>
<accession>A0A6C0IZV9</accession>
<keyword evidence="1" id="KW-0409">Iron storage</keyword>
<protein>
    <recommendedName>
        <fullName evidence="4">Ferritin-like diiron domain-containing protein</fullName>
    </recommendedName>
</protein>
<dbReference type="InterPro" id="IPR009078">
    <property type="entry name" value="Ferritin-like_SF"/>
</dbReference>
<evidence type="ECO:0000313" key="5">
    <source>
        <dbReference type="EMBL" id="QHT98622.1"/>
    </source>
</evidence>
<dbReference type="GO" id="GO:0006826">
    <property type="term" value="P:iron ion transport"/>
    <property type="evidence" value="ECO:0007669"/>
    <property type="project" value="InterPro"/>
</dbReference>
<keyword evidence="2" id="KW-0479">Metal-binding</keyword>
<name>A0A6C0IZV9_9ZZZZ</name>